<name>A0A0G0QPN9_9BACT</name>
<dbReference type="EMBL" id="LBWR01000002">
    <property type="protein sequence ID" value="KKR12375.1"/>
    <property type="molecule type" value="Genomic_DNA"/>
</dbReference>
<comment type="caution">
    <text evidence="3">The sequence shown here is derived from an EMBL/GenBank/DDBJ whole genome shotgun (WGS) entry which is preliminary data.</text>
</comment>
<dbReference type="STRING" id="1619013.UT41_C0002G0149"/>
<feature type="region of interest" description="Disordered" evidence="1">
    <location>
        <begin position="119"/>
        <end position="140"/>
    </location>
</feature>
<evidence type="ECO:0000256" key="1">
    <source>
        <dbReference type="SAM" id="MobiDB-lite"/>
    </source>
</evidence>
<sequence length="522" mass="58085">MDKTPLKKVRMMDIVRKQPQSERKEINPLLRSEQRVPFSIEKKEEPLRAELHEEPVKMHTHAAISHTSTETIGEERYEKELVTEHVPPRILEERIPAEASSLELDRPIAYIPKEKPSKEEKKMFERIEKRERSQRKEKEGSRGKGKSIFVWATSCILLGLGAYIALAVLPRAEIMLIAKKVEWGYANTIGANTKIAEVDVATRQIPVAVFLEKKTNSFKFPATGAGKSIERKATGKVTIYNEFSESTQPLVAGTRLETPDGKIFRLVERIVVPGAKKTGGEFVPTGIEADVVADKAGESYNISAVNKFTIPGFAGTTKFDGFYASSKDAMTGGFIGEGKYPTAEDIKTAKESAKSQMQGVIESFLQTLVLDGFKTIESSKRYAVTKEMVNEAVDAEGNFSVYIEAEGGIDALKEEHVLELMTALARQVNGEEYVIKEHTLSYGDIAIDAKAGTISLPVDFKGTFWKPVNLEEFKSAVMGKTQDELKAYIFSSTSIERADVALWPGWVQKVPTDIERVKVELQ</sequence>
<evidence type="ECO:0000256" key="2">
    <source>
        <dbReference type="SAM" id="Phobius"/>
    </source>
</evidence>
<evidence type="ECO:0008006" key="5">
    <source>
        <dbReference type="Google" id="ProtNLM"/>
    </source>
</evidence>
<evidence type="ECO:0000313" key="4">
    <source>
        <dbReference type="Proteomes" id="UP000034665"/>
    </source>
</evidence>
<protein>
    <recommendedName>
        <fullName evidence="5">Baseplate protein J-like domain-containing protein</fullName>
    </recommendedName>
</protein>
<dbReference type="Proteomes" id="UP000034665">
    <property type="component" value="Unassembled WGS sequence"/>
</dbReference>
<keyword evidence="2" id="KW-1133">Transmembrane helix</keyword>
<accession>A0A0G0QPN9</accession>
<keyword evidence="2" id="KW-0812">Transmembrane</keyword>
<gene>
    <name evidence="3" type="ORF">UT41_C0002G0149</name>
</gene>
<reference evidence="3 4" key="1">
    <citation type="journal article" date="2015" name="Nature">
        <title>rRNA introns, odd ribosomes, and small enigmatic genomes across a large radiation of phyla.</title>
        <authorList>
            <person name="Brown C.T."/>
            <person name="Hug L.A."/>
            <person name="Thomas B.C."/>
            <person name="Sharon I."/>
            <person name="Castelle C.J."/>
            <person name="Singh A."/>
            <person name="Wilkins M.J."/>
            <person name="Williams K.H."/>
            <person name="Banfield J.F."/>
        </authorList>
    </citation>
    <scope>NUCLEOTIDE SEQUENCE [LARGE SCALE GENOMIC DNA]</scope>
</reference>
<feature type="transmembrane region" description="Helical" evidence="2">
    <location>
        <begin position="148"/>
        <end position="169"/>
    </location>
</feature>
<organism evidence="3 4">
    <name type="scientific">Candidatus Wolfebacteria bacterium GW2011_GWC2_39_22</name>
    <dbReference type="NCBI Taxonomy" id="1619013"/>
    <lineage>
        <taxon>Bacteria</taxon>
        <taxon>Candidatus Wolfeibacteriota</taxon>
    </lineage>
</organism>
<proteinExistence type="predicted"/>
<feature type="region of interest" description="Disordered" evidence="1">
    <location>
        <begin position="52"/>
        <end position="73"/>
    </location>
</feature>
<dbReference type="AlphaFoldDB" id="A0A0G0QPN9"/>
<keyword evidence="2" id="KW-0472">Membrane</keyword>
<evidence type="ECO:0000313" key="3">
    <source>
        <dbReference type="EMBL" id="KKR12375.1"/>
    </source>
</evidence>